<dbReference type="Ensembl" id="ENSPSTT00000017221.1">
    <property type="protein sequence ID" value="ENSPSTP00000016432.1"/>
    <property type="gene ID" value="ENSPSTG00000011625.1"/>
</dbReference>
<dbReference type="Proteomes" id="UP000694428">
    <property type="component" value="Unplaced"/>
</dbReference>
<evidence type="ECO:0000256" key="3">
    <source>
        <dbReference type="ARBA" id="ARBA00023242"/>
    </source>
</evidence>
<dbReference type="GO" id="GO:0032039">
    <property type="term" value="C:integrator complex"/>
    <property type="evidence" value="ECO:0007669"/>
    <property type="project" value="InterPro"/>
</dbReference>
<dbReference type="PANTHER" id="PTHR28608">
    <property type="entry name" value="INTEGRATOR COMPLEX SUBUNIT 2"/>
    <property type="match status" value="1"/>
</dbReference>
<protein>
    <submittedName>
        <fullName evidence="4">Integrator complex subunit 2</fullName>
    </submittedName>
</protein>
<evidence type="ECO:0000256" key="1">
    <source>
        <dbReference type="ARBA" id="ARBA00004123"/>
    </source>
</evidence>
<comment type="subcellular location">
    <subcellularLocation>
        <location evidence="1">Nucleus</location>
    </subcellularLocation>
</comment>
<dbReference type="GO" id="GO:0034472">
    <property type="term" value="P:snRNA 3'-end processing"/>
    <property type="evidence" value="ECO:0007669"/>
    <property type="project" value="TreeGrafter"/>
</dbReference>
<keyword evidence="3" id="KW-0539">Nucleus</keyword>
<comment type="similarity">
    <text evidence="2">Belongs to the Integrator subunit 2 family.</text>
</comment>
<proteinExistence type="inferred from homology"/>
<accession>A0A8C9FKP4</accession>
<dbReference type="AlphaFoldDB" id="A0A8C9FKP4"/>
<keyword evidence="5" id="KW-1185">Reference proteome</keyword>
<dbReference type="PRINTS" id="PR02105">
    <property type="entry name" value="INTSUBUNIT2"/>
</dbReference>
<dbReference type="PANTHER" id="PTHR28608:SF1">
    <property type="entry name" value="INTEGRATOR COMPLEX SUBUNIT 2"/>
    <property type="match status" value="1"/>
</dbReference>
<name>A0A8C9FKP4_PAVCR</name>
<dbReference type="Pfam" id="PF14750">
    <property type="entry name" value="INTS2"/>
    <property type="match status" value="3"/>
</dbReference>
<evidence type="ECO:0000256" key="2">
    <source>
        <dbReference type="ARBA" id="ARBA00006705"/>
    </source>
</evidence>
<evidence type="ECO:0000313" key="5">
    <source>
        <dbReference type="Proteomes" id="UP000694428"/>
    </source>
</evidence>
<dbReference type="InterPro" id="IPR026236">
    <property type="entry name" value="Int2_metazoa"/>
</dbReference>
<dbReference type="InterPro" id="IPR029321">
    <property type="entry name" value="INTS2"/>
</dbReference>
<reference evidence="4" key="1">
    <citation type="submission" date="2025-08" db="UniProtKB">
        <authorList>
            <consortium name="Ensembl"/>
        </authorList>
    </citation>
    <scope>IDENTIFICATION</scope>
</reference>
<reference evidence="4" key="2">
    <citation type="submission" date="2025-09" db="UniProtKB">
        <authorList>
            <consortium name="Ensembl"/>
        </authorList>
    </citation>
    <scope>IDENTIFICATION</scope>
</reference>
<sequence>LWSVLNFGRGAAVGRGRGPAAAMAECSGLQFVSPYAFEAMQKVDVVRLAALSDPELRLLLPCLVRMALCAPADQSQSWAQDKKLILRLLSGVEAVNSIVALLSVDFHALEQDASKEQQLRHKLGGGSGESILVSQLQHGLTLEFEHSDSPRRLRLVLSELLAIMNKVSESNGEFFLKSSELFESPVYLEEAADVLCILQAELPSLLPIVDVAEALLHVKNGAWFLCLLVANVPDSFNEVCRGLIKNGERQDEESVGGRRRTEALRHLCKMNPSQALRVRGMVVEECHLPGLGVALTLDHTKNESSDDGVSDLVCFVSGLLLGTNAKVRTWFGTFIRNGQQVRQSLNELLLKVDFAVNLGHPCFLGALLSSPLTRQFNFTLQVLRSVFQIVIKPSSLSRMKTIFTQEIFTEQVVTAHAVRVPVTGSLSANITGFLPIHCIYQLLRSRSFTKHKVSIKDWIYRQLCETTTPLHPQLLPLIDVYINSILTPASKSNPEATNQPVTEQEILNVFQGLTGGENTRPTQRYSITAQLLVLYYVLSYEEALLANTKILAAMQRKPKSYSSALMDQIPIKYLIRQAQGLQQELGGLHSALLRLLATNYPHLCIVEDWICEEQITGTDALLRRMLLTTIAKNHSPKQLQEAFSMLPGNHTQLMQILEHLTLLSAGELIPYAEVLTSNMNCLLNAGVPRRILQTVNKLWMVLNTVMPRRLWVMTVNALQPSVKIVRQQKYTQNDLMIDPLIVLRCDQRVHRSPPLMDITLHMLNGYLLASKAYLNAHLKETAEQDIRPSQNNAMGPETPEVTREELKNALLAAQDSAAVQILLEICLPTEEEKTHSSSTYSLLKSVQSTTGPKSSDVEEEEDSLLCNLREVQCLICCLLHQMYIADPNIVKLVHFQVWFIFAIQLLSFLCIQYALPKSLSVARLAINVMGTLLTVLTQSKRYAFFMPTLPCLVSFCQAFPPLYEDIMSLLIQIGQVCASDVATQTRDFDPIITRLQQLKERPNEVSGLCKDSPYKSCSRDITSVDPDVQLCQCVESTIIEIINMSVSGV</sequence>
<organism evidence="4 5">
    <name type="scientific">Pavo cristatus</name>
    <name type="common">Indian peafowl</name>
    <name type="synonym">Blue peafowl</name>
    <dbReference type="NCBI Taxonomy" id="9049"/>
    <lineage>
        <taxon>Eukaryota</taxon>
        <taxon>Metazoa</taxon>
        <taxon>Chordata</taxon>
        <taxon>Craniata</taxon>
        <taxon>Vertebrata</taxon>
        <taxon>Euteleostomi</taxon>
        <taxon>Archelosauria</taxon>
        <taxon>Archosauria</taxon>
        <taxon>Dinosauria</taxon>
        <taxon>Saurischia</taxon>
        <taxon>Theropoda</taxon>
        <taxon>Coelurosauria</taxon>
        <taxon>Aves</taxon>
        <taxon>Neognathae</taxon>
        <taxon>Galloanserae</taxon>
        <taxon>Galliformes</taxon>
        <taxon>Phasianidae</taxon>
        <taxon>Phasianinae</taxon>
        <taxon>Pavo</taxon>
    </lineage>
</organism>
<evidence type="ECO:0000313" key="4">
    <source>
        <dbReference type="Ensembl" id="ENSPSTP00000016432.1"/>
    </source>
</evidence>